<dbReference type="Proteomes" id="UP000249396">
    <property type="component" value="Unassembled WGS sequence"/>
</dbReference>
<proteinExistence type="predicted"/>
<comment type="caution">
    <text evidence="5">The sequence shown here is derived from an EMBL/GenBank/DDBJ whole genome shotgun (WGS) entry which is preliminary data.</text>
</comment>
<dbReference type="SUPFAM" id="SSF46785">
    <property type="entry name" value="Winged helix' DNA-binding domain"/>
    <property type="match status" value="1"/>
</dbReference>
<feature type="domain" description="HTH hxlR-type" evidence="4">
    <location>
        <begin position="14"/>
        <end position="112"/>
    </location>
</feature>
<evidence type="ECO:0000313" key="6">
    <source>
        <dbReference type="Proteomes" id="UP000249396"/>
    </source>
</evidence>
<dbReference type="Gene3D" id="1.10.10.10">
    <property type="entry name" value="Winged helix-like DNA-binding domain superfamily/Winged helix DNA-binding domain"/>
    <property type="match status" value="1"/>
</dbReference>
<dbReference type="EMBL" id="QJPH01000312">
    <property type="protein sequence ID" value="PZN78878.1"/>
    <property type="molecule type" value="Genomic_DNA"/>
</dbReference>
<dbReference type="PANTHER" id="PTHR33204:SF18">
    <property type="entry name" value="TRANSCRIPTIONAL REGULATORY PROTEIN"/>
    <property type="match status" value="1"/>
</dbReference>
<dbReference type="InterPro" id="IPR002577">
    <property type="entry name" value="HTH_HxlR"/>
</dbReference>
<keyword evidence="1" id="KW-0805">Transcription regulation</keyword>
<dbReference type="PANTHER" id="PTHR33204">
    <property type="entry name" value="TRANSCRIPTIONAL REGULATOR, MARR FAMILY"/>
    <property type="match status" value="1"/>
</dbReference>
<reference evidence="5 6" key="1">
    <citation type="journal article" date="2018" name="Aquat. Microb. Ecol.">
        <title>Gammaproteobacterial methanotrophs dominate.</title>
        <authorList>
            <person name="Rissanen A.J."/>
            <person name="Saarenheimo J."/>
            <person name="Tiirola M."/>
            <person name="Peura S."/>
            <person name="Aalto S.L."/>
            <person name="Karvinen A."/>
            <person name="Nykanen H."/>
        </authorList>
    </citation>
    <scope>NUCLEOTIDE SEQUENCE [LARGE SCALE GENOMIC DNA]</scope>
    <source>
        <strain evidence="5">AMbin10</strain>
    </source>
</reference>
<evidence type="ECO:0000256" key="3">
    <source>
        <dbReference type="ARBA" id="ARBA00023163"/>
    </source>
</evidence>
<evidence type="ECO:0000256" key="2">
    <source>
        <dbReference type="ARBA" id="ARBA00023125"/>
    </source>
</evidence>
<evidence type="ECO:0000256" key="1">
    <source>
        <dbReference type="ARBA" id="ARBA00023015"/>
    </source>
</evidence>
<dbReference type="GO" id="GO:0003677">
    <property type="term" value="F:DNA binding"/>
    <property type="evidence" value="ECO:0007669"/>
    <property type="project" value="UniProtKB-KW"/>
</dbReference>
<dbReference type="InterPro" id="IPR036390">
    <property type="entry name" value="WH_DNA-bd_sf"/>
</dbReference>
<dbReference type="PROSITE" id="PS51118">
    <property type="entry name" value="HTH_HXLR"/>
    <property type="match status" value="1"/>
</dbReference>
<dbReference type="Pfam" id="PF01638">
    <property type="entry name" value="HxlR"/>
    <property type="match status" value="1"/>
</dbReference>
<keyword evidence="3" id="KW-0804">Transcription</keyword>
<protein>
    <submittedName>
        <fullName evidence="5">Transcriptional regulator</fullName>
    </submittedName>
</protein>
<keyword evidence="2" id="KW-0238">DNA-binding</keyword>
<gene>
    <name evidence="5" type="ORF">DM484_12150</name>
</gene>
<dbReference type="AlphaFoldDB" id="A0A2W4RGD6"/>
<evidence type="ECO:0000259" key="4">
    <source>
        <dbReference type="PROSITE" id="PS51118"/>
    </source>
</evidence>
<sequence length="123" mass="14135">MNQSESDKFLRSHCPVANVLDLFGDKWTLLIVRDLILGKTRYSEFAQSHEGIPTNILADRLKRLEMAGVVVKKAYCDKPIRYEYELTGKGRDLMPMLDAMVAWADKHVPGVKVFPYFQRGNFN</sequence>
<dbReference type="InterPro" id="IPR036388">
    <property type="entry name" value="WH-like_DNA-bd_sf"/>
</dbReference>
<organism evidence="5 6">
    <name type="scientific">Candidatus Methylumidiphilus alinenensis</name>
    <dbReference type="NCBI Taxonomy" id="2202197"/>
    <lineage>
        <taxon>Bacteria</taxon>
        <taxon>Pseudomonadati</taxon>
        <taxon>Pseudomonadota</taxon>
        <taxon>Gammaproteobacteria</taxon>
        <taxon>Methylococcales</taxon>
        <taxon>Candidatus Methylumidiphilus</taxon>
    </lineage>
</organism>
<evidence type="ECO:0000313" key="5">
    <source>
        <dbReference type="EMBL" id="PZN78878.1"/>
    </source>
</evidence>
<accession>A0A2W4RGD6</accession>
<name>A0A2W4RGD6_9GAMM</name>